<protein>
    <submittedName>
        <fullName evidence="5">Uncharacterized protein</fullName>
    </submittedName>
</protein>
<comment type="caution">
    <text evidence="5">The sequence shown here is derived from an EMBL/GenBank/DDBJ whole genome shotgun (WGS) entry which is preliminary data.</text>
</comment>
<reference evidence="5" key="1">
    <citation type="submission" date="2019-08" db="EMBL/GenBank/DDBJ databases">
        <title>The improved chromosome-level genome for the pearl oyster Pinctada fucata martensii using PacBio sequencing and Hi-C.</title>
        <authorList>
            <person name="Zheng Z."/>
        </authorList>
    </citation>
    <scope>NUCLEOTIDE SEQUENCE</scope>
    <source>
        <strain evidence="5">ZZ-2019</strain>
        <tissue evidence="5">Adductor muscle</tissue>
    </source>
</reference>
<evidence type="ECO:0000256" key="3">
    <source>
        <dbReference type="ARBA" id="ARBA00022840"/>
    </source>
</evidence>
<evidence type="ECO:0000313" key="6">
    <source>
        <dbReference type="Proteomes" id="UP001186944"/>
    </source>
</evidence>
<dbReference type="InterPro" id="IPR043129">
    <property type="entry name" value="ATPase_NBD"/>
</dbReference>
<comment type="similarity">
    <text evidence="1">Belongs to the heat shock protein 70 family.</text>
</comment>
<keyword evidence="6" id="KW-1185">Reference proteome</keyword>
<evidence type="ECO:0000256" key="2">
    <source>
        <dbReference type="ARBA" id="ARBA00022741"/>
    </source>
</evidence>
<feature type="region of interest" description="Disordered" evidence="4">
    <location>
        <begin position="1"/>
        <end position="20"/>
    </location>
</feature>
<dbReference type="GO" id="GO:0140662">
    <property type="term" value="F:ATP-dependent protein folding chaperone"/>
    <property type="evidence" value="ECO:0007669"/>
    <property type="project" value="InterPro"/>
</dbReference>
<dbReference type="GO" id="GO:0005524">
    <property type="term" value="F:ATP binding"/>
    <property type="evidence" value="ECO:0007669"/>
    <property type="project" value="UniProtKB-KW"/>
</dbReference>
<organism evidence="5 6">
    <name type="scientific">Pinctada imbricata</name>
    <name type="common">Atlantic pearl-oyster</name>
    <name type="synonym">Pinctada martensii</name>
    <dbReference type="NCBI Taxonomy" id="66713"/>
    <lineage>
        <taxon>Eukaryota</taxon>
        <taxon>Metazoa</taxon>
        <taxon>Spiralia</taxon>
        <taxon>Lophotrochozoa</taxon>
        <taxon>Mollusca</taxon>
        <taxon>Bivalvia</taxon>
        <taxon>Autobranchia</taxon>
        <taxon>Pteriomorphia</taxon>
        <taxon>Pterioida</taxon>
        <taxon>Pterioidea</taxon>
        <taxon>Pteriidae</taxon>
        <taxon>Pinctada</taxon>
    </lineage>
</organism>
<dbReference type="PANTHER" id="PTHR14187:SF5">
    <property type="entry name" value="HEAT SHOCK 70 KDA PROTEIN 12A"/>
    <property type="match status" value="1"/>
</dbReference>
<evidence type="ECO:0000256" key="1">
    <source>
        <dbReference type="ARBA" id="ARBA00007381"/>
    </source>
</evidence>
<name>A0AA88Y7M5_PINIB</name>
<dbReference type="Gene3D" id="3.30.420.40">
    <property type="match status" value="2"/>
</dbReference>
<dbReference type="Proteomes" id="UP001186944">
    <property type="component" value="Unassembled WGS sequence"/>
</dbReference>
<dbReference type="PANTHER" id="PTHR14187">
    <property type="entry name" value="ALPHA KINASE/ELONGATION FACTOR 2 KINASE"/>
    <property type="match status" value="1"/>
</dbReference>
<dbReference type="InterPro" id="IPR013126">
    <property type="entry name" value="Hsp_70_fam"/>
</dbReference>
<dbReference type="CDD" id="cd10229">
    <property type="entry name" value="ASKHA_NBD_HSP70_HSPA12"/>
    <property type="match status" value="1"/>
</dbReference>
<sequence length="593" mass="66646">MAGTLHMGSDALRDDSKRNSTSPHHIHLVAAIDFGTTFSGIAWQYCVEFQQSPLQIQTKRWIGCDRTGFISEKTPTALLLNSKKEFKAFGGEAETIYADLADENAHHGYYFFRHFKMMLYKETLTKDTMLTDDQGHKVEAKVVFEHCIRYLKGVLVEELDKSGNLVQENEIFWVLTVPAIWNEAAKQFMRMAATSAGIPNKRLSLALEPEAAAIHAKENFTQRLPGSIHIQRYSPGTKYMVLDLGGGTVDVTVREVLEDRSLKELHKASGNDWGGLTVNSTFLDFFEKLLGTKVMEELRSMKPVFLDLEREIELKKRSTGKDGRVLLVLPGELFEIYKKIHGKDLTNSVAYETRYAGLLDIKRGKMRVESSIIQEFFKPAIDRILEHTSKVLEKMKGVREIILVGGFAECHLVSDAIQDAFSDHRVLAPNDKSLAVLKGAVLFGQDPTGSVKTRMCNATYGISVMRFFLEGYDDEKKKDMNKGTPFCKDVFEPLAKIGQTFDVGDTVQTDVEPYKADMTKMSVRLYKSQSEDPKYVTDSDCVLLGKMTVDMPDTSRGLNRKVEVSLTFGDVELKCRGKDCSTGKIVETSLDLL</sequence>
<dbReference type="EMBL" id="VSWD01000006">
    <property type="protein sequence ID" value="KAK3100136.1"/>
    <property type="molecule type" value="Genomic_DNA"/>
</dbReference>
<accession>A0AA88Y7M5</accession>
<evidence type="ECO:0000313" key="5">
    <source>
        <dbReference type="EMBL" id="KAK3100136.1"/>
    </source>
</evidence>
<dbReference type="AlphaFoldDB" id="A0AA88Y7M5"/>
<evidence type="ECO:0000256" key="4">
    <source>
        <dbReference type="SAM" id="MobiDB-lite"/>
    </source>
</evidence>
<keyword evidence="2" id="KW-0547">Nucleotide-binding</keyword>
<keyword evidence="3" id="KW-0067">ATP-binding</keyword>
<dbReference type="Pfam" id="PF00012">
    <property type="entry name" value="HSP70"/>
    <property type="match status" value="1"/>
</dbReference>
<gene>
    <name evidence="5" type="ORF">FSP39_015217</name>
</gene>
<proteinExistence type="inferred from homology"/>
<dbReference type="SUPFAM" id="SSF53067">
    <property type="entry name" value="Actin-like ATPase domain"/>
    <property type="match status" value="2"/>
</dbReference>